<keyword evidence="3" id="KW-1185">Reference proteome</keyword>
<keyword evidence="1" id="KW-0472">Membrane</keyword>
<dbReference type="AlphaFoldDB" id="A0AAV0NFN3"/>
<organism evidence="2 3">
    <name type="scientific">Linum tenue</name>
    <dbReference type="NCBI Taxonomy" id="586396"/>
    <lineage>
        <taxon>Eukaryota</taxon>
        <taxon>Viridiplantae</taxon>
        <taxon>Streptophyta</taxon>
        <taxon>Embryophyta</taxon>
        <taxon>Tracheophyta</taxon>
        <taxon>Spermatophyta</taxon>
        <taxon>Magnoliopsida</taxon>
        <taxon>eudicotyledons</taxon>
        <taxon>Gunneridae</taxon>
        <taxon>Pentapetalae</taxon>
        <taxon>rosids</taxon>
        <taxon>fabids</taxon>
        <taxon>Malpighiales</taxon>
        <taxon>Linaceae</taxon>
        <taxon>Linum</taxon>
    </lineage>
</organism>
<evidence type="ECO:0000256" key="1">
    <source>
        <dbReference type="SAM" id="Phobius"/>
    </source>
</evidence>
<accession>A0AAV0NFN3</accession>
<dbReference type="Proteomes" id="UP001154282">
    <property type="component" value="Unassembled WGS sequence"/>
</dbReference>
<proteinExistence type="predicted"/>
<sequence>MKFPGLGSRLFLELGWIADLDPPIQMNPSIGASRFKASFQNYQWEEVVPANRACGDCQGRRRSRGLREQPILVARRGIVRDAWSSDDDEFYYFFWHRFGSQNPELYLLGRAPVAAPMGKYGKKKMLYFEFFCFGIGMISFGVFC</sequence>
<evidence type="ECO:0000313" key="2">
    <source>
        <dbReference type="EMBL" id="CAI0457348.1"/>
    </source>
</evidence>
<comment type="caution">
    <text evidence="2">The sequence shown here is derived from an EMBL/GenBank/DDBJ whole genome shotgun (WGS) entry which is preliminary data.</text>
</comment>
<name>A0AAV0NFN3_9ROSI</name>
<reference evidence="2" key="1">
    <citation type="submission" date="2022-08" db="EMBL/GenBank/DDBJ databases">
        <authorList>
            <person name="Gutierrez-Valencia J."/>
        </authorList>
    </citation>
    <scope>NUCLEOTIDE SEQUENCE</scope>
</reference>
<gene>
    <name evidence="2" type="ORF">LITE_LOCUS33107</name>
</gene>
<protein>
    <submittedName>
        <fullName evidence="2">Uncharacterized protein</fullName>
    </submittedName>
</protein>
<dbReference type="EMBL" id="CAMGYJ010000008">
    <property type="protein sequence ID" value="CAI0457348.1"/>
    <property type="molecule type" value="Genomic_DNA"/>
</dbReference>
<evidence type="ECO:0000313" key="3">
    <source>
        <dbReference type="Proteomes" id="UP001154282"/>
    </source>
</evidence>
<feature type="transmembrane region" description="Helical" evidence="1">
    <location>
        <begin position="126"/>
        <end position="143"/>
    </location>
</feature>
<keyword evidence="1" id="KW-1133">Transmembrane helix</keyword>
<keyword evidence="1" id="KW-0812">Transmembrane</keyword>